<organism evidence="1 2">
    <name type="scientific">Protopolystoma xenopodis</name>
    <dbReference type="NCBI Taxonomy" id="117903"/>
    <lineage>
        <taxon>Eukaryota</taxon>
        <taxon>Metazoa</taxon>
        <taxon>Spiralia</taxon>
        <taxon>Lophotrochozoa</taxon>
        <taxon>Platyhelminthes</taxon>
        <taxon>Monogenea</taxon>
        <taxon>Polyopisthocotylea</taxon>
        <taxon>Polystomatidea</taxon>
        <taxon>Polystomatidae</taxon>
        <taxon>Protopolystoma</taxon>
    </lineage>
</organism>
<sequence length="153" mass="17472">MVQKGNTRVERMIEALKLQNVDVKFSEALAQKNMNDFGFNGKKIVEINGKRYIQEEMINVDEDIEDDDTFSDEEEDFDLPDDVFGEYLQGQIPGEKEIPVHDLPIAMERRGNEFIRAWLEDAAATEAWPEENKSALALSILVGTPYAQIFCIL</sequence>
<reference evidence="1" key="1">
    <citation type="submission" date="2018-11" db="EMBL/GenBank/DDBJ databases">
        <authorList>
            <consortium name="Pathogen Informatics"/>
        </authorList>
    </citation>
    <scope>NUCLEOTIDE SEQUENCE</scope>
</reference>
<comment type="caution">
    <text evidence="1">The sequence shown here is derived from an EMBL/GenBank/DDBJ whole genome shotgun (WGS) entry which is preliminary data.</text>
</comment>
<name>A0A448XPP2_9PLAT</name>
<protein>
    <submittedName>
        <fullName evidence="1">Uncharacterized protein</fullName>
    </submittedName>
</protein>
<keyword evidence="2" id="KW-1185">Reference proteome</keyword>
<gene>
    <name evidence="1" type="ORF">PXEA_LOCUS35203</name>
</gene>
<dbReference type="AlphaFoldDB" id="A0A448XPP2"/>
<evidence type="ECO:0000313" key="2">
    <source>
        <dbReference type="Proteomes" id="UP000784294"/>
    </source>
</evidence>
<dbReference type="EMBL" id="CAAALY010270894">
    <property type="protein sequence ID" value="VEL41763.1"/>
    <property type="molecule type" value="Genomic_DNA"/>
</dbReference>
<accession>A0A448XPP2</accession>
<dbReference type="Proteomes" id="UP000784294">
    <property type="component" value="Unassembled WGS sequence"/>
</dbReference>
<proteinExistence type="predicted"/>
<evidence type="ECO:0000313" key="1">
    <source>
        <dbReference type="EMBL" id="VEL41763.1"/>
    </source>
</evidence>